<feature type="compositionally biased region" description="Pro residues" evidence="1">
    <location>
        <begin position="191"/>
        <end position="201"/>
    </location>
</feature>
<feature type="compositionally biased region" description="Basic and acidic residues" evidence="1">
    <location>
        <begin position="63"/>
        <end position="79"/>
    </location>
</feature>
<feature type="compositionally biased region" description="Pro residues" evidence="1">
    <location>
        <begin position="138"/>
        <end position="152"/>
    </location>
</feature>
<dbReference type="EMBL" id="ASHM01071569">
    <property type="protein sequence ID" value="PNX55451.1"/>
    <property type="molecule type" value="Genomic_DNA"/>
</dbReference>
<accession>A0A2K3JN29</accession>
<reference evidence="2 3" key="2">
    <citation type="journal article" date="2017" name="Front. Plant Sci.">
        <title>Gene Classification and Mining of Molecular Markers Useful in Red Clover (Trifolium pratense) Breeding.</title>
        <authorList>
            <person name="Istvanek J."/>
            <person name="Dluhosova J."/>
            <person name="Dluhos P."/>
            <person name="Patkova L."/>
            <person name="Nedelnik J."/>
            <person name="Repkova J."/>
        </authorList>
    </citation>
    <scope>NUCLEOTIDE SEQUENCE [LARGE SCALE GENOMIC DNA]</scope>
    <source>
        <strain evidence="3">cv. Tatra</strain>
        <tissue evidence="2">Young leaves</tissue>
    </source>
</reference>
<feature type="region of interest" description="Disordered" evidence="1">
    <location>
        <begin position="43"/>
        <end position="112"/>
    </location>
</feature>
<protein>
    <submittedName>
        <fullName evidence="2">Uncharacterized protein</fullName>
    </submittedName>
</protein>
<comment type="caution">
    <text evidence="2">The sequence shown here is derived from an EMBL/GenBank/DDBJ whole genome shotgun (WGS) entry which is preliminary data.</text>
</comment>
<evidence type="ECO:0000256" key="1">
    <source>
        <dbReference type="SAM" id="MobiDB-lite"/>
    </source>
</evidence>
<dbReference type="Proteomes" id="UP000236291">
    <property type="component" value="Unassembled WGS sequence"/>
</dbReference>
<feature type="region of interest" description="Disordered" evidence="1">
    <location>
        <begin position="128"/>
        <end position="157"/>
    </location>
</feature>
<evidence type="ECO:0000313" key="2">
    <source>
        <dbReference type="EMBL" id="PNX55451.1"/>
    </source>
</evidence>
<dbReference type="AlphaFoldDB" id="A0A2K3JN29"/>
<proteinExistence type="predicted"/>
<organism evidence="2 3">
    <name type="scientific">Trifolium pratense</name>
    <name type="common">Red clover</name>
    <dbReference type="NCBI Taxonomy" id="57577"/>
    <lineage>
        <taxon>Eukaryota</taxon>
        <taxon>Viridiplantae</taxon>
        <taxon>Streptophyta</taxon>
        <taxon>Embryophyta</taxon>
        <taxon>Tracheophyta</taxon>
        <taxon>Spermatophyta</taxon>
        <taxon>Magnoliopsida</taxon>
        <taxon>eudicotyledons</taxon>
        <taxon>Gunneridae</taxon>
        <taxon>Pentapetalae</taxon>
        <taxon>rosids</taxon>
        <taxon>fabids</taxon>
        <taxon>Fabales</taxon>
        <taxon>Fabaceae</taxon>
        <taxon>Papilionoideae</taxon>
        <taxon>50 kb inversion clade</taxon>
        <taxon>NPAAA clade</taxon>
        <taxon>Hologalegina</taxon>
        <taxon>IRL clade</taxon>
        <taxon>Trifolieae</taxon>
        <taxon>Trifolium</taxon>
    </lineage>
</organism>
<sequence>MRGSAHTWWLSWYPTDPKPSWDSFTCALLRHFKPEWRLILPGEEDAKEPTESEEVLEPLEEENQVKAEEKVKTESKKENNLSPIPPEIEVFTVSDLPSPKSPEPNPPETKSLENSFFIMLPPPLEPPDLQFLSEHFSAPPPATRPPSKPPDSSPSFLISRSHLRKPPCFSNSPLINSLPRPPENLSSLIPASPPPPPPAKPPDLIVPHWLQIFSRGFGTTGTINSLGDKLHPSLCHLSPTKHIRPTETCHVSHYVCKCTKTPNSHNRTTIPICQLLSNFKNSKLASNVPITNAFTASYVHWTKFNGLPPLGLRVMGYLCLLWSQVSSQHNSNLIDSPRTRPTRKPPDLYLNLEGKVQVNPAAMIEE</sequence>
<reference evidence="2 3" key="1">
    <citation type="journal article" date="2014" name="Am. J. Bot.">
        <title>Genome assembly and annotation for red clover (Trifolium pratense; Fabaceae).</title>
        <authorList>
            <person name="Istvanek J."/>
            <person name="Jaros M."/>
            <person name="Krenek A."/>
            <person name="Repkova J."/>
        </authorList>
    </citation>
    <scope>NUCLEOTIDE SEQUENCE [LARGE SCALE GENOMIC DNA]</scope>
    <source>
        <strain evidence="3">cv. Tatra</strain>
        <tissue evidence="2">Young leaves</tissue>
    </source>
</reference>
<feature type="region of interest" description="Disordered" evidence="1">
    <location>
        <begin position="170"/>
        <end position="201"/>
    </location>
</feature>
<name>A0A2K3JN29_TRIPR</name>
<evidence type="ECO:0000313" key="3">
    <source>
        <dbReference type="Proteomes" id="UP000236291"/>
    </source>
</evidence>
<gene>
    <name evidence="2" type="ORF">L195_g049080</name>
</gene>
<feature type="compositionally biased region" description="Acidic residues" evidence="1">
    <location>
        <begin position="43"/>
        <end position="62"/>
    </location>
</feature>